<feature type="disulfide bond" evidence="5">
    <location>
        <begin position="529"/>
        <end position="593"/>
    </location>
</feature>
<dbReference type="Pfam" id="PF00530">
    <property type="entry name" value="SRCR"/>
    <property type="match status" value="4"/>
</dbReference>
<name>A0AAV9RYC7_9TELE</name>
<evidence type="ECO:0000313" key="10">
    <source>
        <dbReference type="Proteomes" id="UP001311232"/>
    </source>
</evidence>
<evidence type="ECO:0000256" key="4">
    <source>
        <dbReference type="ARBA" id="ARBA00023180"/>
    </source>
</evidence>
<evidence type="ECO:0000256" key="3">
    <source>
        <dbReference type="ARBA" id="ARBA00023157"/>
    </source>
</evidence>
<dbReference type="PRINTS" id="PR00258">
    <property type="entry name" value="SPERACTRCPTR"/>
</dbReference>
<feature type="disulfide bond" evidence="5">
    <location>
        <begin position="286"/>
        <end position="296"/>
    </location>
</feature>
<dbReference type="Proteomes" id="UP001311232">
    <property type="component" value="Unassembled WGS sequence"/>
</dbReference>
<feature type="disulfide bond" evidence="5">
    <location>
        <begin position="242"/>
        <end position="306"/>
    </location>
</feature>
<evidence type="ECO:0000313" key="9">
    <source>
        <dbReference type="EMBL" id="KAK5613972.1"/>
    </source>
</evidence>
<keyword evidence="1" id="KW-0732">Signal</keyword>
<feature type="disulfide bond" evidence="5">
    <location>
        <begin position="407"/>
        <end position="468"/>
    </location>
</feature>
<feature type="domain" description="SRCR" evidence="8">
    <location>
        <begin position="217"/>
        <end position="317"/>
    </location>
</feature>
<keyword evidence="7" id="KW-0472">Membrane</keyword>
<feature type="transmembrane region" description="Helical" evidence="7">
    <location>
        <begin position="44"/>
        <end position="64"/>
    </location>
</feature>
<dbReference type="FunFam" id="3.10.250.10:FF:000006">
    <property type="entry name" value="neurotrypsin isoform X2"/>
    <property type="match status" value="1"/>
</dbReference>
<dbReference type="InterPro" id="IPR001190">
    <property type="entry name" value="SRCR"/>
</dbReference>
<organism evidence="9 10">
    <name type="scientific">Crenichthys baileyi</name>
    <name type="common">White River springfish</name>
    <dbReference type="NCBI Taxonomy" id="28760"/>
    <lineage>
        <taxon>Eukaryota</taxon>
        <taxon>Metazoa</taxon>
        <taxon>Chordata</taxon>
        <taxon>Craniata</taxon>
        <taxon>Vertebrata</taxon>
        <taxon>Euteleostomi</taxon>
        <taxon>Actinopterygii</taxon>
        <taxon>Neopterygii</taxon>
        <taxon>Teleostei</taxon>
        <taxon>Neoteleostei</taxon>
        <taxon>Acanthomorphata</taxon>
        <taxon>Ovalentaria</taxon>
        <taxon>Atherinomorphae</taxon>
        <taxon>Cyprinodontiformes</taxon>
        <taxon>Goodeidae</taxon>
        <taxon>Crenichthys</taxon>
    </lineage>
</organism>
<dbReference type="AlphaFoldDB" id="A0AAV9RYC7"/>
<sequence>MDNDVKCASDCKYATKLVIGQMVSQTAMRGQRVVESKCRCWNPAVWLLVSLLGSLVLVALSVLMRLGDVKINKRAVTSNMIQTLGRYQVQLVNGRNRCQGRVEVGYNGSWGTVCDDDWDMVDANIVCRQMECGVAVAVGSSSQFGQGAGLIALDNVDCRGGEADLSQCRSLGWGVHNCYHYEDVGVTCKEPVLLGARGFVEPTTTPMDRSGLRDGTVRLVNGKNSCQGRVEIYYQGSWGTVCDDDWELRNARVVCQQLGCGSAVSAHTNSYFGYGTGLILLDNVNCYGTEQELMRCKSLGWGKHNCGHHEDAGVTCTGSTTVPPAVTEIRRIFLETTGTTVTERISTTKPPTTTTTVATTTQTKGNPSVRVMNGESNCEGRVEVLYKTIWGTVCDDDWDMANANVVCRAIGCGPAIAAMTQAYFGYGSGPILLDNVKCSGAEYDLSQCFHLGWGQHNCGHHEDAGVICAPPPVFDPMLLIPNGRDFRVTETIPATTPTPSEGTLRLVDGQRRCEGRVEMYLNSEWGTVCDDAWDLPDAQVVCRLVGCGEATQAWGEAHFGPGTGTILLDNLKCRGAEASLQECSHISWKVHNCDHSEDAGVTCSLS</sequence>
<dbReference type="SMART" id="SM00202">
    <property type="entry name" value="SR"/>
    <property type="match status" value="4"/>
</dbReference>
<accession>A0AAV9RYC7</accession>
<feature type="disulfide bond" evidence="5">
    <location>
        <begin position="394"/>
        <end position="458"/>
    </location>
</feature>
<evidence type="ECO:0000256" key="2">
    <source>
        <dbReference type="ARBA" id="ARBA00022737"/>
    </source>
</evidence>
<comment type="caution">
    <text evidence="9">The sequence shown here is derived from an EMBL/GenBank/DDBJ whole genome shotgun (WGS) entry which is preliminary data.</text>
</comment>
<dbReference type="GO" id="GO:0005886">
    <property type="term" value="C:plasma membrane"/>
    <property type="evidence" value="ECO:0007669"/>
    <property type="project" value="TreeGrafter"/>
</dbReference>
<feature type="compositionally biased region" description="Low complexity" evidence="6">
    <location>
        <begin position="347"/>
        <end position="364"/>
    </location>
</feature>
<protein>
    <recommendedName>
        <fullName evidence="8">SRCR domain-containing protein</fullName>
    </recommendedName>
</protein>
<feature type="domain" description="SRCR" evidence="8">
    <location>
        <begin position="89"/>
        <end position="189"/>
    </location>
</feature>
<feature type="domain" description="SRCR" evidence="8">
    <location>
        <begin position="369"/>
        <end position="469"/>
    </location>
</feature>
<evidence type="ECO:0000259" key="8">
    <source>
        <dbReference type="PROSITE" id="PS50287"/>
    </source>
</evidence>
<dbReference type="Gene3D" id="3.10.250.10">
    <property type="entry name" value="SRCR-like domain"/>
    <property type="match status" value="4"/>
</dbReference>
<dbReference type="FunFam" id="3.10.250.10:FF:000003">
    <property type="entry name" value="Deleted in malignant brain tumors 1"/>
    <property type="match status" value="2"/>
</dbReference>
<feature type="disulfide bond" evidence="5">
    <location>
        <begin position="158"/>
        <end position="168"/>
    </location>
</feature>
<dbReference type="EMBL" id="JAHHUM010001180">
    <property type="protein sequence ID" value="KAK5613972.1"/>
    <property type="molecule type" value="Genomic_DNA"/>
</dbReference>
<keyword evidence="3 5" id="KW-1015">Disulfide bond</keyword>
<evidence type="ECO:0000256" key="6">
    <source>
        <dbReference type="SAM" id="MobiDB-lite"/>
    </source>
</evidence>
<feature type="domain" description="SRCR" evidence="8">
    <location>
        <begin position="504"/>
        <end position="604"/>
    </location>
</feature>
<keyword evidence="7" id="KW-1133">Transmembrane helix</keyword>
<gene>
    <name evidence="9" type="ORF">CRENBAI_013627</name>
</gene>
<keyword evidence="4" id="KW-0325">Glycoprotein</keyword>
<keyword evidence="2" id="KW-0677">Repeat</keyword>
<feature type="disulfide bond" evidence="5">
    <location>
        <begin position="573"/>
        <end position="583"/>
    </location>
</feature>
<dbReference type="GO" id="GO:0004252">
    <property type="term" value="F:serine-type endopeptidase activity"/>
    <property type="evidence" value="ECO:0007669"/>
    <property type="project" value="TreeGrafter"/>
</dbReference>
<dbReference type="PROSITE" id="PS50287">
    <property type="entry name" value="SRCR_2"/>
    <property type="match status" value="4"/>
</dbReference>
<feature type="disulfide bond" evidence="5">
    <location>
        <begin position="255"/>
        <end position="316"/>
    </location>
</feature>
<dbReference type="InterPro" id="IPR036772">
    <property type="entry name" value="SRCR-like_dom_sf"/>
</dbReference>
<dbReference type="FunFam" id="3.10.250.10:FF:000001">
    <property type="entry name" value="Lysyl oxidase 4 isoform X1"/>
    <property type="match status" value="1"/>
</dbReference>
<evidence type="ECO:0000256" key="7">
    <source>
        <dbReference type="SAM" id="Phobius"/>
    </source>
</evidence>
<dbReference type="PROSITE" id="PS00420">
    <property type="entry name" value="SRCR_1"/>
    <property type="match status" value="3"/>
</dbReference>
<dbReference type="SUPFAM" id="SSF56487">
    <property type="entry name" value="SRCR-like"/>
    <property type="match status" value="4"/>
</dbReference>
<feature type="disulfide bond" evidence="5">
    <location>
        <begin position="114"/>
        <end position="178"/>
    </location>
</feature>
<dbReference type="PANTHER" id="PTHR48071:SF24">
    <property type="entry name" value="DELETED IN MALIGNANT BRAIN TUMORS 1 PROTEIN-LIKE"/>
    <property type="match status" value="1"/>
</dbReference>
<dbReference type="GO" id="GO:0031638">
    <property type="term" value="P:zymogen activation"/>
    <property type="evidence" value="ECO:0007669"/>
    <property type="project" value="TreeGrafter"/>
</dbReference>
<reference evidence="9 10" key="1">
    <citation type="submission" date="2021-06" db="EMBL/GenBank/DDBJ databases">
        <authorList>
            <person name="Palmer J.M."/>
        </authorList>
    </citation>
    <scope>NUCLEOTIDE SEQUENCE [LARGE SCALE GENOMIC DNA]</scope>
    <source>
        <strain evidence="9 10">MEX-2019</strain>
        <tissue evidence="9">Muscle</tissue>
    </source>
</reference>
<proteinExistence type="predicted"/>
<feature type="disulfide bond" evidence="5">
    <location>
        <begin position="542"/>
        <end position="603"/>
    </location>
</feature>
<dbReference type="PANTHER" id="PTHR48071">
    <property type="entry name" value="SRCR DOMAIN-CONTAINING PROTEIN"/>
    <property type="match status" value="1"/>
</dbReference>
<keyword evidence="10" id="KW-1185">Reference proteome</keyword>
<keyword evidence="7" id="KW-0812">Transmembrane</keyword>
<evidence type="ECO:0000256" key="5">
    <source>
        <dbReference type="PROSITE-ProRule" id="PRU00196"/>
    </source>
</evidence>
<feature type="disulfide bond" evidence="5">
    <location>
        <begin position="438"/>
        <end position="448"/>
    </location>
</feature>
<evidence type="ECO:0000256" key="1">
    <source>
        <dbReference type="ARBA" id="ARBA00022729"/>
    </source>
</evidence>
<feature type="disulfide bond" evidence="5">
    <location>
        <begin position="127"/>
        <end position="188"/>
    </location>
</feature>
<feature type="region of interest" description="Disordered" evidence="6">
    <location>
        <begin position="347"/>
        <end position="366"/>
    </location>
</feature>